<evidence type="ECO:0000313" key="2">
    <source>
        <dbReference type="EMBL" id="MBB6439517.1"/>
    </source>
</evidence>
<keyword evidence="1" id="KW-1133">Transmembrane helix</keyword>
<comment type="caution">
    <text evidence="2">The sequence shown here is derived from an EMBL/GenBank/DDBJ whole genome shotgun (WGS) entry which is preliminary data.</text>
</comment>
<dbReference type="Proteomes" id="UP000540423">
    <property type="component" value="Unassembled WGS sequence"/>
</dbReference>
<protein>
    <recommendedName>
        <fullName evidence="4">DUF3592 domain-containing protein</fullName>
    </recommendedName>
</protein>
<dbReference type="AlphaFoldDB" id="A0A7X0HKT2"/>
<keyword evidence="1" id="KW-0812">Transmembrane</keyword>
<dbReference type="EMBL" id="JACHEM010000023">
    <property type="protein sequence ID" value="MBB6439517.1"/>
    <property type="molecule type" value="Genomic_DNA"/>
</dbReference>
<accession>A0A7X0HKT2</accession>
<feature type="transmembrane region" description="Helical" evidence="1">
    <location>
        <begin position="195"/>
        <end position="214"/>
    </location>
</feature>
<sequence length="231" mass="24212">MSDQRVNAPEADGVGDAAGAGVSAAGGQRTGRSAGASVLATLWVLLVAWGIAAANTGLAYVTLGMDFIPIAAGVLGCLVFVIVLRLLHRAWWLAVLSVVPALFVLVGSVQYAPEAALDRRGVRETVTITADSAAGTASKNHRFTLVGRGGELDETLEYRGSNPSYRVGDRIDILRDPEGAVPLEDAADVDPEGRLGGLVTGVAAWTGMTLLAGWRGHVRRRENRRAWSGTI</sequence>
<reference evidence="2 3" key="1">
    <citation type="submission" date="2020-08" db="EMBL/GenBank/DDBJ databases">
        <title>Genomic Encyclopedia of Type Strains, Phase IV (KMG-IV): sequencing the most valuable type-strain genomes for metagenomic binning, comparative biology and taxonomic classification.</title>
        <authorList>
            <person name="Goeker M."/>
        </authorList>
    </citation>
    <scope>NUCLEOTIDE SEQUENCE [LARGE SCALE GENOMIC DNA]</scope>
    <source>
        <strain evidence="2 3">DSM 40141</strain>
    </source>
</reference>
<keyword evidence="1" id="KW-0472">Membrane</keyword>
<dbReference type="RefSeq" id="WP_221508292.1">
    <property type="nucleotide sequence ID" value="NZ_JACHEM010000023.1"/>
</dbReference>
<keyword evidence="3" id="KW-1185">Reference proteome</keyword>
<feature type="transmembrane region" description="Helical" evidence="1">
    <location>
        <begin position="91"/>
        <end position="112"/>
    </location>
</feature>
<proteinExistence type="predicted"/>
<gene>
    <name evidence="2" type="ORF">HNQ79_006029</name>
</gene>
<feature type="transmembrane region" description="Helical" evidence="1">
    <location>
        <begin position="67"/>
        <end position="84"/>
    </location>
</feature>
<organism evidence="2 3">
    <name type="scientific">Streptomyces candidus</name>
    <dbReference type="NCBI Taxonomy" id="67283"/>
    <lineage>
        <taxon>Bacteria</taxon>
        <taxon>Bacillati</taxon>
        <taxon>Actinomycetota</taxon>
        <taxon>Actinomycetes</taxon>
        <taxon>Kitasatosporales</taxon>
        <taxon>Streptomycetaceae</taxon>
        <taxon>Streptomyces</taxon>
    </lineage>
</organism>
<evidence type="ECO:0000313" key="3">
    <source>
        <dbReference type="Proteomes" id="UP000540423"/>
    </source>
</evidence>
<feature type="transmembrane region" description="Helical" evidence="1">
    <location>
        <begin position="38"/>
        <end position="61"/>
    </location>
</feature>
<evidence type="ECO:0008006" key="4">
    <source>
        <dbReference type="Google" id="ProtNLM"/>
    </source>
</evidence>
<name>A0A7X0HKT2_9ACTN</name>
<evidence type="ECO:0000256" key="1">
    <source>
        <dbReference type="SAM" id="Phobius"/>
    </source>
</evidence>